<dbReference type="EMBL" id="CP086716">
    <property type="protein sequence ID" value="WOO80211.1"/>
    <property type="molecule type" value="Genomic_DNA"/>
</dbReference>
<dbReference type="GeneID" id="87806963"/>
<accession>A0AAF0Y929</accession>
<evidence type="ECO:0000313" key="2">
    <source>
        <dbReference type="Proteomes" id="UP000827549"/>
    </source>
</evidence>
<reference evidence="1" key="1">
    <citation type="submission" date="2023-10" db="EMBL/GenBank/DDBJ databases">
        <authorList>
            <person name="Noh H."/>
        </authorList>
    </citation>
    <scope>NUCLEOTIDE SEQUENCE</scope>
    <source>
        <strain evidence="1">DUCC4014</strain>
    </source>
</reference>
<gene>
    <name evidence="1" type="ORF">LOC62_03G003722</name>
</gene>
<dbReference type="Proteomes" id="UP000827549">
    <property type="component" value="Chromosome 3"/>
</dbReference>
<organism evidence="1 2">
    <name type="scientific">Vanrija pseudolonga</name>
    <dbReference type="NCBI Taxonomy" id="143232"/>
    <lineage>
        <taxon>Eukaryota</taxon>
        <taxon>Fungi</taxon>
        <taxon>Dikarya</taxon>
        <taxon>Basidiomycota</taxon>
        <taxon>Agaricomycotina</taxon>
        <taxon>Tremellomycetes</taxon>
        <taxon>Trichosporonales</taxon>
        <taxon>Trichosporonaceae</taxon>
        <taxon>Vanrija</taxon>
    </lineage>
</organism>
<sequence length="609" mass="68762">MTRGSSVFRLVSRPRLAHMLAVGAVFAVLSLLHLGLLADGSSVIGGVEAPASRWWRQDYFSTTPQKAPTHGKFEAHGQEWDWKGAASDMYSGYNGDGRNYAYWNAHDDAPCAGWDRHGLRKDDPPGCLRAKQWREIQDFRAMIGSGAMQKGLLHDTNNFAMDRVERCVLGFLDCPERPLIVSNFGYMNIRLVTSGEAIWLHPVMKSAEEMGFSFITTQHEDREHAWNITRLLPSLVHSLWQSPEDTFLCQTNPLCVRQEDYIPAEEDKYRHDMSIIPKERLGSLAPWRMISVSYWGDRPPGFGAPGINSDPQWGIKKGNFSTHILGNKFHFTPFAYPGHTHIPLSVEQRCLRAEYVPYEERNASALVLAKRNRLFHDEHNTPIHHEWGNIVNGLKDINYDLLAVANMGDKEPADQEKYPIPPELHNLRELSSEGYSRLVAGQRALLGIGKPEISPSPYIAVCLGVPVVMPYYTDLGPTPDGPAKWELFSFDHVQHGPFNTLGEPYVYAYNMSDPADLIAKLRKAVQTPIKPFIPEDMRMESLRRRVHAALFETDWEAEYNARVAENGGVPPKFPAYMMDHCHRTGFCQNAPIIGKNKGAFNLFPAAKEE</sequence>
<name>A0AAF0Y929_9TREE</name>
<protein>
    <submittedName>
        <fullName evidence="1">Uncharacterized protein</fullName>
    </submittedName>
</protein>
<dbReference type="RefSeq" id="XP_062626243.1">
    <property type="nucleotide sequence ID" value="XM_062770259.1"/>
</dbReference>
<keyword evidence="2" id="KW-1185">Reference proteome</keyword>
<proteinExistence type="predicted"/>
<dbReference type="AlphaFoldDB" id="A0AAF0Y929"/>
<evidence type="ECO:0000313" key="1">
    <source>
        <dbReference type="EMBL" id="WOO80211.1"/>
    </source>
</evidence>